<dbReference type="EMBL" id="JASNWA010000007">
    <property type="protein sequence ID" value="KAK3173408.1"/>
    <property type="molecule type" value="Genomic_DNA"/>
</dbReference>
<dbReference type="Proteomes" id="UP001276659">
    <property type="component" value="Unassembled WGS sequence"/>
</dbReference>
<dbReference type="Pfam" id="PF07992">
    <property type="entry name" value="Pyr_redox_2"/>
    <property type="match status" value="1"/>
</dbReference>
<evidence type="ECO:0000256" key="1">
    <source>
        <dbReference type="ARBA" id="ARBA00022630"/>
    </source>
</evidence>
<proteinExistence type="predicted"/>
<accession>A0AAD9ZC30</accession>
<evidence type="ECO:0000313" key="5">
    <source>
        <dbReference type="EMBL" id="KAK3173408.1"/>
    </source>
</evidence>
<protein>
    <recommendedName>
        <fullName evidence="4">FAD/NAD(P)-binding domain-containing protein</fullName>
    </recommendedName>
</protein>
<comment type="caution">
    <text evidence="5">The sequence shown here is derived from an EMBL/GenBank/DDBJ whole genome shotgun (WGS) entry which is preliminary data.</text>
</comment>
<dbReference type="InterPro" id="IPR023753">
    <property type="entry name" value="FAD/NAD-binding_dom"/>
</dbReference>
<keyword evidence="3" id="KW-0560">Oxidoreductase</keyword>
<dbReference type="GO" id="GO:0016491">
    <property type="term" value="F:oxidoreductase activity"/>
    <property type="evidence" value="ECO:0007669"/>
    <property type="project" value="UniProtKB-KW"/>
</dbReference>
<gene>
    <name evidence="5" type="ORF">OEA41_006737</name>
</gene>
<feature type="domain" description="FAD/NAD(P)-binding" evidence="4">
    <location>
        <begin position="5"/>
        <end position="231"/>
    </location>
</feature>
<keyword evidence="2" id="KW-0274">FAD</keyword>
<organism evidence="5 6">
    <name type="scientific">Lepraria neglecta</name>
    <dbReference type="NCBI Taxonomy" id="209136"/>
    <lineage>
        <taxon>Eukaryota</taxon>
        <taxon>Fungi</taxon>
        <taxon>Dikarya</taxon>
        <taxon>Ascomycota</taxon>
        <taxon>Pezizomycotina</taxon>
        <taxon>Lecanoromycetes</taxon>
        <taxon>OSLEUM clade</taxon>
        <taxon>Lecanoromycetidae</taxon>
        <taxon>Lecanorales</taxon>
        <taxon>Lecanorineae</taxon>
        <taxon>Stereocaulaceae</taxon>
        <taxon>Lepraria</taxon>
    </lineage>
</organism>
<keyword evidence="6" id="KW-1185">Reference proteome</keyword>
<dbReference type="InterPro" id="IPR036188">
    <property type="entry name" value="FAD/NAD-bd_sf"/>
</dbReference>
<dbReference type="PRINTS" id="PR00368">
    <property type="entry name" value="FADPNR"/>
</dbReference>
<dbReference type="AlphaFoldDB" id="A0AAD9ZC30"/>
<dbReference type="PANTHER" id="PTHR23023">
    <property type="entry name" value="DIMETHYLANILINE MONOOXYGENASE"/>
    <property type="match status" value="1"/>
</dbReference>
<reference evidence="5" key="1">
    <citation type="submission" date="2022-11" db="EMBL/GenBank/DDBJ databases">
        <title>Chromosomal genome sequence assembly and mating type (MAT) locus characterization of the leprose asexual lichenized fungus Lepraria neglecta (Nyl.) Erichsen.</title>
        <authorList>
            <person name="Allen J.L."/>
            <person name="Pfeffer B."/>
        </authorList>
    </citation>
    <scope>NUCLEOTIDE SEQUENCE</scope>
    <source>
        <strain evidence="5">Allen 5258</strain>
    </source>
</reference>
<evidence type="ECO:0000259" key="4">
    <source>
        <dbReference type="Pfam" id="PF07992"/>
    </source>
</evidence>
<name>A0AAD9ZC30_9LECA</name>
<sequence length="636" mass="72290">MDSHYDVVIVGAGLQGLATARIFLQMEPDLNVVILDSNETIGGVWAKEKLYPGLATNNLRGTFEYTDFPMDDSFGVKESEHLPGESIYEYFCRYAEKHILTRRIQFSTKVTVAEKLQEGWKLELESVVGNGHTTEDGKEILPLPAQRTITCAKLVIATGLTSVQQPINIKGSENFQVPIVNFGDYPREAEKIYEDEAIKNVTVIGGGKAAYDIVYLMAAHGKQVTWIIRASGHGPTYMAPAHIYVGPFRCWLEKLTTTRIFTFFSPCIWGDADGFGYVRNLLHGTKWGRWIVDTFWWKLGSDLIDQTHIAKHPETKKLMPDQPPFWYGVSLAILNYPTDIYEFVRGRQVEVLRKDVKCLESLKTIRFEDGSSVESDALVCSMGWKFEPTIDFRPKEIHADLGIPSADFSHAQKELWDRLDARADLEIFERFPKLATGPKVDHDSLMVQQNLPNSALADKTALRKEVSPWRLWRGIAPPSLPTRDIVFLGMFFLFQGAVRSETSSIWAYAYLYGKFKGPFTSVSKPSAALNLDQRVPAEEQLQAMQKEKEEVNGIMYDTALFNRFGKWRTPYGFGSRNPDVVFEGIAYFDLLLQDLGLNSWRKGWGWMGEIFGGSYDQADYRGLVEEWRRSQKKEKV</sequence>
<dbReference type="SUPFAM" id="SSF51905">
    <property type="entry name" value="FAD/NAD(P)-binding domain"/>
    <property type="match status" value="2"/>
</dbReference>
<evidence type="ECO:0000313" key="6">
    <source>
        <dbReference type="Proteomes" id="UP001276659"/>
    </source>
</evidence>
<evidence type="ECO:0000256" key="2">
    <source>
        <dbReference type="ARBA" id="ARBA00022827"/>
    </source>
</evidence>
<dbReference type="Gene3D" id="3.50.50.60">
    <property type="entry name" value="FAD/NAD(P)-binding domain"/>
    <property type="match status" value="1"/>
</dbReference>
<keyword evidence="1" id="KW-0285">Flavoprotein</keyword>
<dbReference type="InterPro" id="IPR050346">
    <property type="entry name" value="FMO-like"/>
</dbReference>
<dbReference type="PRINTS" id="PR00411">
    <property type="entry name" value="PNDRDTASEI"/>
</dbReference>
<evidence type="ECO:0000256" key="3">
    <source>
        <dbReference type="ARBA" id="ARBA00023002"/>
    </source>
</evidence>